<accession>A0A165T0U3</accession>
<evidence type="ECO:0000259" key="3">
    <source>
        <dbReference type="PROSITE" id="PS50089"/>
    </source>
</evidence>
<dbReference type="Gene3D" id="3.30.40.10">
    <property type="entry name" value="Zinc/RING finger domain, C3HC4 (zinc finger)"/>
    <property type="match status" value="1"/>
</dbReference>
<dbReference type="InterPro" id="IPR001841">
    <property type="entry name" value="Znf_RING"/>
</dbReference>
<evidence type="ECO:0000256" key="1">
    <source>
        <dbReference type="PROSITE-ProRule" id="PRU00175"/>
    </source>
</evidence>
<keyword evidence="1" id="KW-0862">Zinc</keyword>
<dbReference type="GO" id="GO:0008270">
    <property type="term" value="F:zinc ion binding"/>
    <property type="evidence" value="ECO:0007669"/>
    <property type="project" value="UniProtKB-KW"/>
</dbReference>
<feature type="compositionally biased region" description="Pro residues" evidence="2">
    <location>
        <begin position="72"/>
        <end position="85"/>
    </location>
</feature>
<dbReference type="STRING" id="1314782.A0A165T0U3"/>
<dbReference type="PROSITE" id="PS50089">
    <property type="entry name" value="ZF_RING_2"/>
    <property type="match status" value="1"/>
</dbReference>
<name>A0A165T0U3_9AGAM</name>
<proteinExistence type="predicted"/>
<feature type="non-terminal residue" evidence="4">
    <location>
        <position position="205"/>
    </location>
</feature>
<dbReference type="AlphaFoldDB" id="A0A165T0U3"/>
<dbReference type="EMBL" id="KV425569">
    <property type="protein sequence ID" value="KZT25964.1"/>
    <property type="molecule type" value="Genomic_DNA"/>
</dbReference>
<dbReference type="InterPro" id="IPR013083">
    <property type="entry name" value="Znf_RING/FYVE/PHD"/>
</dbReference>
<evidence type="ECO:0000313" key="4">
    <source>
        <dbReference type="EMBL" id="KZT25964.1"/>
    </source>
</evidence>
<sequence>MLTFNTGSVCDVCAEEYGPQRRPHSIACGHVFCGACCTAIVEKTSPRLVPACPFCREPFAADSIRPVRVDFSPPPPPPPPPPPRPLSSLEANDPPLPPEETIVYGRPAVSNAKMLEEEVAKVAQKKCSVQEVRALHDTLRDWLSQNKSGADQTPSLHLSAALLRAILLNHLAHTEANRAAKQTEAALRAQLDDIAMSKAKLEVEV</sequence>
<reference evidence="4 5" key="1">
    <citation type="journal article" date="2016" name="Mol. Biol. Evol.">
        <title>Comparative Genomics of Early-Diverging Mushroom-Forming Fungi Provides Insights into the Origins of Lignocellulose Decay Capabilities.</title>
        <authorList>
            <person name="Nagy L.G."/>
            <person name="Riley R."/>
            <person name="Tritt A."/>
            <person name="Adam C."/>
            <person name="Daum C."/>
            <person name="Floudas D."/>
            <person name="Sun H."/>
            <person name="Yadav J.S."/>
            <person name="Pangilinan J."/>
            <person name="Larsson K.H."/>
            <person name="Matsuura K."/>
            <person name="Barry K."/>
            <person name="Labutti K."/>
            <person name="Kuo R."/>
            <person name="Ohm R.A."/>
            <person name="Bhattacharya S.S."/>
            <person name="Shirouzu T."/>
            <person name="Yoshinaga Y."/>
            <person name="Martin F.M."/>
            <person name="Grigoriev I.V."/>
            <person name="Hibbett D.S."/>
        </authorList>
    </citation>
    <scope>NUCLEOTIDE SEQUENCE [LARGE SCALE GENOMIC DNA]</scope>
    <source>
        <strain evidence="4 5">HHB14362 ss-1</strain>
    </source>
</reference>
<dbReference type="SUPFAM" id="SSF57850">
    <property type="entry name" value="RING/U-box"/>
    <property type="match status" value="1"/>
</dbReference>
<protein>
    <recommendedName>
        <fullName evidence="3">RING-type domain-containing protein</fullName>
    </recommendedName>
</protein>
<keyword evidence="5" id="KW-1185">Reference proteome</keyword>
<feature type="region of interest" description="Disordered" evidence="2">
    <location>
        <begin position="66"/>
        <end position="98"/>
    </location>
</feature>
<keyword evidence="1" id="KW-0863">Zinc-finger</keyword>
<evidence type="ECO:0000256" key="2">
    <source>
        <dbReference type="SAM" id="MobiDB-lite"/>
    </source>
</evidence>
<keyword evidence="1" id="KW-0479">Metal-binding</keyword>
<dbReference type="OrthoDB" id="6105938at2759"/>
<dbReference type="Proteomes" id="UP000076761">
    <property type="component" value="Unassembled WGS sequence"/>
</dbReference>
<feature type="domain" description="RING-type" evidence="3">
    <location>
        <begin position="10"/>
        <end position="56"/>
    </location>
</feature>
<dbReference type="InParanoid" id="A0A165T0U3"/>
<gene>
    <name evidence="4" type="ORF">NEOLEDRAFT_1024249</name>
</gene>
<organism evidence="4 5">
    <name type="scientific">Neolentinus lepideus HHB14362 ss-1</name>
    <dbReference type="NCBI Taxonomy" id="1314782"/>
    <lineage>
        <taxon>Eukaryota</taxon>
        <taxon>Fungi</taxon>
        <taxon>Dikarya</taxon>
        <taxon>Basidiomycota</taxon>
        <taxon>Agaricomycotina</taxon>
        <taxon>Agaricomycetes</taxon>
        <taxon>Gloeophyllales</taxon>
        <taxon>Gloeophyllaceae</taxon>
        <taxon>Neolentinus</taxon>
    </lineage>
</organism>
<evidence type="ECO:0000313" key="5">
    <source>
        <dbReference type="Proteomes" id="UP000076761"/>
    </source>
</evidence>